<reference evidence="1 2" key="1">
    <citation type="submission" date="2018-06" db="EMBL/GenBank/DDBJ databases">
        <title>Extensive metabolic versatility and redundancy in microbially diverse, dynamic hydrothermal sediments.</title>
        <authorList>
            <person name="Dombrowski N."/>
            <person name="Teske A."/>
            <person name="Baker B.J."/>
        </authorList>
    </citation>
    <scope>NUCLEOTIDE SEQUENCE [LARGE SCALE GENOMIC DNA]</scope>
    <source>
        <strain evidence="1">B35_G9</strain>
    </source>
</reference>
<dbReference type="SUPFAM" id="SSF102829">
    <property type="entry name" value="Cell division protein ZapA-like"/>
    <property type="match status" value="1"/>
</dbReference>
<gene>
    <name evidence="1" type="ORF">DRP44_00740</name>
</gene>
<evidence type="ECO:0000313" key="1">
    <source>
        <dbReference type="EMBL" id="RKX67969.1"/>
    </source>
</evidence>
<proteinExistence type="predicted"/>
<evidence type="ECO:0000313" key="2">
    <source>
        <dbReference type="Proteomes" id="UP000282321"/>
    </source>
</evidence>
<evidence type="ECO:0008006" key="3">
    <source>
        <dbReference type="Google" id="ProtNLM"/>
    </source>
</evidence>
<organism evidence="1 2">
    <name type="scientific">candidate division TA06 bacterium</name>
    <dbReference type="NCBI Taxonomy" id="2250710"/>
    <lineage>
        <taxon>Bacteria</taxon>
        <taxon>Bacteria division TA06</taxon>
    </lineage>
</organism>
<dbReference type="Pfam" id="PF05164">
    <property type="entry name" value="ZapA"/>
    <property type="match status" value="1"/>
</dbReference>
<dbReference type="InterPro" id="IPR007838">
    <property type="entry name" value="Cell_div_ZapA-like"/>
</dbReference>
<dbReference type="Proteomes" id="UP000282321">
    <property type="component" value="Unassembled WGS sequence"/>
</dbReference>
<dbReference type="AlphaFoldDB" id="A0A660SB51"/>
<name>A0A660SB51_UNCT6</name>
<sequence>MEEEKNIEINVFNRKYLFKIVDNIDKNKLDRIVSYIEKTINQYASKLLGKRTKEEILLLATLNITYDLLTLKDYSEEFKDKLFRQLVKLENECIN</sequence>
<dbReference type="EMBL" id="QNBC01000005">
    <property type="protein sequence ID" value="RKX67969.1"/>
    <property type="molecule type" value="Genomic_DNA"/>
</dbReference>
<dbReference type="InterPro" id="IPR036192">
    <property type="entry name" value="Cell_div_ZapA-like_sf"/>
</dbReference>
<protein>
    <recommendedName>
        <fullName evidence="3">Cell division protein ZapA</fullName>
    </recommendedName>
</protein>
<accession>A0A660SB51</accession>
<comment type="caution">
    <text evidence="1">The sequence shown here is derived from an EMBL/GenBank/DDBJ whole genome shotgun (WGS) entry which is preliminary data.</text>
</comment>